<dbReference type="Proteomes" id="UP000324800">
    <property type="component" value="Unassembled WGS sequence"/>
</dbReference>
<accession>A0A5J4QJE5</accession>
<dbReference type="AlphaFoldDB" id="A0A5J4QJE5"/>
<dbReference type="EMBL" id="SNRW01045241">
    <property type="protein sequence ID" value="KAA6321439.1"/>
    <property type="molecule type" value="Genomic_DNA"/>
</dbReference>
<feature type="non-terminal residue" evidence="1">
    <location>
        <position position="1"/>
    </location>
</feature>
<name>A0A5J4QJE5_9EUKA</name>
<organism evidence="1 2">
    <name type="scientific">Streblomastix strix</name>
    <dbReference type="NCBI Taxonomy" id="222440"/>
    <lineage>
        <taxon>Eukaryota</taxon>
        <taxon>Metamonada</taxon>
        <taxon>Preaxostyla</taxon>
        <taxon>Oxymonadida</taxon>
        <taxon>Streblomastigidae</taxon>
        <taxon>Streblomastix</taxon>
    </lineage>
</organism>
<evidence type="ECO:0000313" key="2">
    <source>
        <dbReference type="Proteomes" id="UP000324800"/>
    </source>
</evidence>
<reference evidence="1 2" key="1">
    <citation type="submission" date="2019-03" db="EMBL/GenBank/DDBJ databases">
        <title>Single cell metagenomics reveals metabolic interactions within the superorganism composed of flagellate Streblomastix strix and complex community of Bacteroidetes bacteria on its surface.</title>
        <authorList>
            <person name="Treitli S.C."/>
            <person name="Kolisko M."/>
            <person name="Husnik F."/>
            <person name="Keeling P."/>
            <person name="Hampl V."/>
        </authorList>
    </citation>
    <scope>NUCLEOTIDE SEQUENCE [LARGE SCALE GENOMIC DNA]</scope>
    <source>
        <strain evidence="1">ST1C</strain>
    </source>
</reference>
<protein>
    <submittedName>
        <fullName evidence="1">Uncharacterized protein</fullName>
    </submittedName>
</protein>
<sequence>NATTDSLSRLCRSGDYSLKDGMIQAICKTWNYMPEIDIFATQYNKLINNYATVDLNDLGTRVHNTFNYKWSKVKLYIHPPIPVLNRVPYPSQKCYYLFRFCFAFVY</sequence>
<evidence type="ECO:0000313" key="1">
    <source>
        <dbReference type="EMBL" id="KAA6321439.1"/>
    </source>
</evidence>
<gene>
    <name evidence="1" type="ORF">EZS28_054554</name>
</gene>
<proteinExistence type="predicted"/>
<comment type="caution">
    <text evidence="1">The sequence shown here is derived from an EMBL/GenBank/DDBJ whole genome shotgun (WGS) entry which is preliminary data.</text>
</comment>